<dbReference type="EMBL" id="AVPS01000003">
    <property type="protein sequence ID" value="KGM52269.1"/>
    <property type="molecule type" value="Genomic_DNA"/>
</dbReference>
<keyword evidence="3" id="KW-1185">Reference proteome</keyword>
<dbReference type="OrthoDB" id="7059833at2"/>
<name>A0A0A0EPC3_9GAMM</name>
<protein>
    <submittedName>
        <fullName evidence="2">Uncharacterized protein</fullName>
    </submittedName>
</protein>
<accession>A0A0A0EPC3</accession>
<organism evidence="2 3">
    <name type="scientific">Lysobacter concretionis Ko07 = DSM 16239</name>
    <dbReference type="NCBI Taxonomy" id="1122185"/>
    <lineage>
        <taxon>Bacteria</taxon>
        <taxon>Pseudomonadati</taxon>
        <taxon>Pseudomonadota</taxon>
        <taxon>Gammaproteobacteria</taxon>
        <taxon>Lysobacterales</taxon>
        <taxon>Lysobacteraceae</taxon>
        <taxon>Novilysobacter</taxon>
    </lineage>
</organism>
<dbReference type="RefSeq" id="WP_036192540.1">
    <property type="nucleotide sequence ID" value="NZ_AVPS01000003.1"/>
</dbReference>
<comment type="caution">
    <text evidence="2">The sequence shown here is derived from an EMBL/GenBank/DDBJ whole genome shotgun (WGS) entry which is preliminary data.</text>
</comment>
<reference evidence="2 3" key="1">
    <citation type="submission" date="2013-08" db="EMBL/GenBank/DDBJ databases">
        <title>Genome sequencing of Lysobacter.</title>
        <authorList>
            <person name="Zhang S."/>
            <person name="Wang G."/>
        </authorList>
    </citation>
    <scope>NUCLEOTIDE SEQUENCE [LARGE SCALE GENOMIC DNA]</scope>
    <source>
        <strain evidence="2 3">Ko07</strain>
    </source>
</reference>
<sequence length="249" mass="27537">MGFGNGTDIHAILQPYDEKHRPPTEGTPEVGQVIQTVVPDIGQTWRVFDAQRSDQTSHASASGTIRNVEPDKDYRHKPNRLPLFKERLGDCQELLALTSKVRPCVVLAIADGIADKRLPEAQRNRARSAFMRPAALVAPMYSVSTPNEPRSVTATIAARAECLVYPQLVFLPRSGGIVRNDSVLRLDRAFWTTLPKPTELCALSLSQLRQAIMHGQLLTLQGRGVDQAYIDMVELLRGELAPEHAENLA</sequence>
<evidence type="ECO:0000313" key="2">
    <source>
        <dbReference type="EMBL" id="KGM52269.1"/>
    </source>
</evidence>
<feature type="compositionally biased region" description="Polar residues" evidence="1">
    <location>
        <begin position="53"/>
        <end position="65"/>
    </location>
</feature>
<evidence type="ECO:0000313" key="3">
    <source>
        <dbReference type="Proteomes" id="UP000030017"/>
    </source>
</evidence>
<gene>
    <name evidence="2" type="ORF">N792_03905</name>
</gene>
<evidence type="ECO:0000256" key="1">
    <source>
        <dbReference type="SAM" id="MobiDB-lite"/>
    </source>
</evidence>
<feature type="region of interest" description="Disordered" evidence="1">
    <location>
        <begin position="51"/>
        <end position="76"/>
    </location>
</feature>
<dbReference type="Proteomes" id="UP000030017">
    <property type="component" value="Unassembled WGS sequence"/>
</dbReference>
<proteinExistence type="predicted"/>
<dbReference type="AlphaFoldDB" id="A0A0A0EPC3"/>